<organism evidence="1 2">
    <name type="scientific">Polyplax serrata</name>
    <name type="common">Common mouse louse</name>
    <dbReference type="NCBI Taxonomy" id="468196"/>
    <lineage>
        <taxon>Eukaryota</taxon>
        <taxon>Metazoa</taxon>
        <taxon>Ecdysozoa</taxon>
        <taxon>Arthropoda</taxon>
        <taxon>Hexapoda</taxon>
        <taxon>Insecta</taxon>
        <taxon>Pterygota</taxon>
        <taxon>Neoptera</taxon>
        <taxon>Paraneoptera</taxon>
        <taxon>Psocodea</taxon>
        <taxon>Troctomorpha</taxon>
        <taxon>Phthiraptera</taxon>
        <taxon>Anoplura</taxon>
        <taxon>Polyplacidae</taxon>
        <taxon>Polyplax</taxon>
    </lineage>
</organism>
<accession>A0ABR1B9Z6</accession>
<dbReference type="EMBL" id="JAWJWF010000003">
    <property type="protein sequence ID" value="KAK6635877.1"/>
    <property type="molecule type" value="Genomic_DNA"/>
</dbReference>
<dbReference type="Proteomes" id="UP001359485">
    <property type="component" value="Unassembled WGS sequence"/>
</dbReference>
<name>A0ABR1B9Z6_POLSC</name>
<evidence type="ECO:0000313" key="2">
    <source>
        <dbReference type="Proteomes" id="UP001359485"/>
    </source>
</evidence>
<reference evidence="1 2" key="1">
    <citation type="submission" date="2023-09" db="EMBL/GenBank/DDBJ databases">
        <title>Genomes of two closely related lineages of the louse Polyplax serrata with different host specificities.</title>
        <authorList>
            <person name="Martinu J."/>
            <person name="Tarabai H."/>
            <person name="Stefka J."/>
            <person name="Hypsa V."/>
        </authorList>
    </citation>
    <scope>NUCLEOTIDE SEQUENCE [LARGE SCALE GENOMIC DNA]</scope>
    <source>
        <strain evidence="1">98ZLc_SE</strain>
    </source>
</reference>
<proteinExistence type="predicted"/>
<keyword evidence="2" id="KW-1185">Reference proteome</keyword>
<sequence>MTFYTIKPLTYPGTSLCKIEKISRFVFREIDLSFMEKILQKFYSALGNNGTTQYSQITRWSDKTKGQTGSSRKELFFRFQLAITEDDVEEEEGAAAAAAARTTAAESALKLPPQNDL</sequence>
<evidence type="ECO:0000313" key="1">
    <source>
        <dbReference type="EMBL" id="KAK6635877.1"/>
    </source>
</evidence>
<gene>
    <name evidence="1" type="ORF">RUM44_001131</name>
</gene>
<comment type="caution">
    <text evidence="1">The sequence shown here is derived from an EMBL/GenBank/DDBJ whole genome shotgun (WGS) entry which is preliminary data.</text>
</comment>
<protein>
    <submittedName>
        <fullName evidence="1">Uncharacterized protein</fullName>
    </submittedName>
</protein>